<evidence type="ECO:0000313" key="3">
    <source>
        <dbReference type="Proteomes" id="UP000252985"/>
    </source>
</evidence>
<dbReference type="GeneID" id="37289117"/>
<feature type="compositionally biased region" description="Low complexity" evidence="1">
    <location>
        <begin position="25"/>
        <end position="41"/>
    </location>
</feature>
<dbReference type="Proteomes" id="UP000252985">
    <property type="component" value="Plasmid pCBA1112-02"/>
</dbReference>
<name>A0A345EIH2_9EURY</name>
<proteinExistence type="predicted"/>
<feature type="region of interest" description="Disordered" evidence="1">
    <location>
        <begin position="1"/>
        <end position="87"/>
    </location>
</feature>
<dbReference type="EMBL" id="CP031149">
    <property type="protein sequence ID" value="AXG11994.1"/>
    <property type="molecule type" value="Genomic_DNA"/>
</dbReference>
<sequence length="160" mass="17840">MSDDSSEDDFEAQMSDVSERAQKLGVSGSDPSSSSGAESLSENTTGDTEERAEVDSDDPSAAQQAVEQESRTTGGPDTHEYPNPDRELGALTDVYRNNNVFLSPEVVDAVEGLWDDIEYEWKKSHDTELNKNWDFYMACFRVILDNPDLVRDELDMDTES</sequence>
<keyword evidence="2" id="KW-0614">Plasmid</keyword>
<dbReference type="AlphaFoldDB" id="A0A345EIH2"/>
<protein>
    <submittedName>
        <fullName evidence="2">Uncharacterized protein</fullName>
    </submittedName>
</protein>
<feature type="compositionally biased region" description="Acidic residues" evidence="1">
    <location>
        <begin position="1"/>
        <end position="11"/>
    </location>
</feature>
<geneLocation type="plasmid" evidence="3">
    <name>pcba1112-02</name>
</geneLocation>
<evidence type="ECO:0000256" key="1">
    <source>
        <dbReference type="SAM" id="MobiDB-lite"/>
    </source>
</evidence>
<dbReference type="KEGG" id="haq:DU484_19025"/>
<organism evidence="2 3">
    <name type="scientific">Haloplanus rubicundus</name>
    <dbReference type="NCBI Taxonomy" id="1547898"/>
    <lineage>
        <taxon>Archaea</taxon>
        <taxon>Methanobacteriati</taxon>
        <taxon>Methanobacteriota</taxon>
        <taxon>Stenosarchaea group</taxon>
        <taxon>Halobacteria</taxon>
        <taxon>Halobacteriales</taxon>
        <taxon>Haloferacaceae</taxon>
        <taxon>Haloplanus</taxon>
    </lineage>
</organism>
<evidence type="ECO:0000313" key="2">
    <source>
        <dbReference type="EMBL" id="AXG11994.1"/>
    </source>
</evidence>
<feature type="compositionally biased region" description="Polar residues" evidence="1">
    <location>
        <begin position="61"/>
        <end position="75"/>
    </location>
</feature>
<reference evidence="2 3" key="1">
    <citation type="submission" date="2018-07" db="EMBL/GenBank/DDBJ databases">
        <title>Genome sequences of Haloplanus sp. CBA1112.</title>
        <authorList>
            <person name="Kim Y.B."/>
            <person name="Roh S.W."/>
        </authorList>
    </citation>
    <scope>NUCLEOTIDE SEQUENCE [LARGE SCALE GENOMIC DNA]</scope>
    <source>
        <strain evidence="2 3">CBA1112</strain>
        <plasmid evidence="3">pcba1112-02</plasmid>
    </source>
</reference>
<accession>A0A345EIH2</accession>
<feature type="compositionally biased region" description="Basic and acidic residues" evidence="1">
    <location>
        <begin position="77"/>
        <end position="87"/>
    </location>
</feature>
<gene>
    <name evidence="2" type="ORF">DU484_19025</name>
</gene>
<dbReference type="RefSeq" id="WP_114606898.1">
    <property type="nucleotide sequence ID" value="NZ_CP031149.1"/>
</dbReference>